<dbReference type="EMBL" id="CP095848">
    <property type="protein sequence ID" value="UPL48526.1"/>
    <property type="molecule type" value="Genomic_DNA"/>
</dbReference>
<protein>
    <submittedName>
        <fullName evidence="1">Uncharacterized protein</fullName>
    </submittedName>
</protein>
<gene>
    <name evidence="1" type="ORF">MWH26_15200</name>
</gene>
<dbReference type="Proteomes" id="UP000829647">
    <property type="component" value="Chromosome"/>
</dbReference>
<proteinExistence type="predicted"/>
<sequence>MIRVDPVKNQALVPVSQQEPAYAIDLASLGDVTDWHMFGPWFDIVFPRVSRWVQHLESTRPVTPAMMKELVTVIQKHAPQSAIDWEATNKAVELYREYMALTKPAEEQKPYTAVLEGMDARMKKREAAAQVLIDKYSLDA</sequence>
<reference evidence="1 2" key="1">
    <citation type="submission" date="2022-04" db="EMBL/GenBank/DDBJ databases">
        <title>Hymenobacter sp. isolated from the air.</title>
        <authorList>
            <person name="Won M."/>
            <person name="Lee C.-M."/>
            <person name="Woen H.-Y."/>
            <person name="Kwon S.-W."/>
        </authorList>
    </citation>
    <scope>NUCLEOTIDE SEQUENCE [LARGE SCALE GENOMIC DNA]</scope>
    <source>
        <strain evidence="2">5516 S-25</strain>
    </source>
</reference>
<organism evidence="1 2">
    <name type="scientific">Hymenobacter sublimis</name>
    <dbReference type="NCBI Taxonomy" id="2933777"/>
    <lineage>
        <taxon>Bacteria</taxon>
        <taxon>Pseudomonadati</taxon>
        <taxon>Bacteroidota</taxon>
        <taxon>Cytophagia</taxon>
        <taxon>Cytophagales</taxon>
        <taxon>Hymenobacteraceae</taxon>
        <taxon>Hymenobacter</taxon>
    </lineage>
</organism>
<name>A0ABY4J7V1_9BACT</name>
<evidence type="ECO:0000313" key="2">
    <source>
        <dbReference type="Proteomes" id="UP000829647"/>
    </source>
</evidence>
<evidence type="ECO:0000313" key="1">
    <source>
        <dbReference type="EMBL" id="UPL48526.1"/>
    </source>
</evidence>
<keyword evidence="2" id="KW-1185">Reference proteome</keyword>
<accession>A0ABY4J7V1</accession>
<dbReference type="RefSeq" id="WP_247974934.1">
    <property type="nucleotide sequence ID" value="NZ_CP095848.1"/>
</dbReference>